<organism evidence="1 2">
    <name type="scientific">Apostasia shenzhenica</name>
    <dbReference type="NCBI Taxonomy" id="1088818"/>
    <lineage>
        <taxon>Eukaryota</taxon>
        <taxon>Viridiplantae</taxon>
        <taxon>Streptophyta</taxon>
        <taxon>Embryophyta</taxon>
        <taxon>Tracheophyta</taxon>
        <taxon>Spermatophyta</taxon>
        <taxon>Magnoliopsida</taxon>
        <taxon>Liliopsida</taxon>
        <taxon>Asparagales</taxon>
        <taxon>Orchidaceae</taxon>
        <taxon>Apostasioideae</taxon>
        <taxon>Apostasia</taxon>
    </lineage>
</organism>
<accession>A0A2I0AQL6</accession>
<reference evidence="1 2" key="1">
    <citation type="journal article" date="2017" name="Nature">
        <title>The Apostasia genome and the evolution of orchids.</title>
        <authorList>
            <person name="Zhang G.Q."/>
            <person name="Liu K.W."/>
            <person name="Li Z."/>
            <person name="Lohaus R."/>
            <person name="Hsiao Y.Y."/>
            <person name="Niu S.C."/>
            <person name="Wang J.Y."/>
            <person name="Lin Y.C."/>
            <person name="Xu Q."/>
            <person name="Chen L.J."/>
            <person name="Yoshida K."/>
            <person name="Fujiwara S."/>
            <person name="Wang Z.W."/>
            <person name="Zhang Y.Q."/>
            <person name="Mitsuda N."/>
            <person name="Wang M."/>
            <person name="Liu G.H."/>
            <person name="Pecoraro L."/>
            <person name="Huang H.X."/>
            <person name="Xiao X.J."/>
            <person name="Lin M."/>
            <person name="Wu X.Y."/>
            <person name="Wu W.L."/>
            <person name="Chen Y.Y."/>
            <person name="Chang S.B."/>
            <person name="Sakamoto S."/>
            <person name="Ohme-Takagi M."/>
            <person name="Yagi M."/>
            <person name="Zeng S.J."/>
            <person name="Shen C.Y."/>
            <person name="Yeh C.M."/>
            <person name="Luo Y.B."/>
            <person name="Tsai W.C."/>
            <person name="Van de Peer Y."/>
            <person name="Liu Z.J."/>
        </authorList>
    </citation>
    <scope>NUCLEOTIDE SEQUENCE [LARGE SCALE GENOMIC DNA]</scope>
    <source>
        <strain evidence="2">cv. Shenzhen</strain>
        <tissue evidence="1">Stem</tissue>
    </source>
</reference>
<keyword evidence="2" id="KW-1185">Reference proteome</keyword>
<dbReference type="EMBL" id="KZ451960">
    <property type="protein sequence ID" value="PKA57839.1"/>
    <property type="molecule type" value="Genomic_DNA"/>
</dbReference>
<dbReference type="Proteomes" id="UP000236161">
    <property type="component" value="Unassembled WGS sequence"/>
</dbReference>
<evidence type="ECO:0000313" key="1">
    <source>
        <dbReference type="EMBL" id="PKA57839.1"/>
    </source>
</evidence>
<gene>
    <name evidence="1" type="ORF">AXF42_Ash015217</name>
</gene>
<sequence length="84" mass="9535">MIHIESIWTSWRRRESWPHSSAWSTSTGLKDISTAKLIPGLSFKETWYSNDDFLLAVIWGFPSLSLTGKALTSCARLLGRTHII</sequence>
<proteinExistence type="predicted"/>
<evidence type="ECO:0000313" key="2">
    <source>
        <dbReference type="Proteomes" id="UP000236161"/>
    </source>
</evidence>
<name>A0A2I0AQL6_9ASPA</name>
<dbReference type="AlphaFoldDB" id="A0A2I0AQL6"/>
<protein>
    <submittedName>
        <fullName evidence="1">Uncharacterized protein</fullName>
    </submittedName>
</protein>